<evidence type="ECO:0000313" key="1">
    <source>
        <dbReference type="EMBL" id="ENZ83951.1"/>
    </source>
</evidence>
<dbReference type="Proteomes" id="UP000013063">
    <property type="component" value="Unassembled WGS sequence"/>
</dbReference>
<evidence type="ECO:0000313" key="2">
    <source>
        <dbReference type="Proteomes" id="UP000013063"/>
    </source>
</evidence>
<dbReference type="InterPro" id="IPR036866">
    <property type="entry name" value="RibonucZ/Hydroxyglut_hydro"/>
</dbReference>
<protein>
    <submittedName>
        <fullName evidence="1">Uncharacterized protein</fullName>
    </submittedName>
</protein>
<gene>
    <name evidence="1" type="ORF">OR37_00459</name>
</gene>
<keyword evidence="2" id="KW-1185">Reference proteome</keyword>
<dbReference type="PATRIC" id="fig|1292034.3.peg.457"/>
<name>R0D5W5_CAUVI</name>
<proteinExistence type="predicted"/>
<dbReference type="STRING" id="1292034.OR37_00459"/>
<reference evidence="1 2" key="1">
    <citation type="journal article" date="2013" name="Genome Announc.">
        <title>Draft Genome Sequence for Caulobacter sp. Strain OR37, a Bacterium Tolerant to Heavy Metals.</title>
        <authorList>
            <person name="Utturkar S.M."/>
            <person name="Bollmann A."/>
            <person name="Brzoska R.M."/>
            <person name="Klingeman D.M."/>
            <person name="Epstein S.E."/>
            <person name="Palumbo A.V."/>
            <person name="Brown S.D."/>
        </authorList>
    </citation>
    <scope>NUCLEOTIDE SEQUENCE [LARGE SCALE GENOMIC DNA]</scope>
    <source>
        <strain evidence="1 2">OR37</strain>
    </source>
</reference>
<organism evidence="1 2">
    <name type="scientific">Caulobacter vibrioides OR37</name>
    <dbReference type="NCBI Taxonomy" id="1292034"/>
    <lineage>
        <taxon>Bacteria</taxon>
        <taxon>Pseudomonadati</taxon>
        <taxon>Pseudomonadota</taxon>
        <taxon>Alphaproteobacteria</taxon>
        <taxon>Caulobacterales</taxon>
        <taxon>Caulobacteraceae</taxon>
        <taxon>Caulobacter</taxon>
    </lineage>
</organism>
<sequence length="53" mass="5467" precursor="true">MTSPSLRSARDASLAPPTLILPSLQVNIRAGALPPPTPAGHVFLKLPVTPLDA</sequence>
<dbReference type="EMBL" id="APMP01000001">
    <property type="protein sequence ID" value="ENZ83951.1"/>
    <property type="molecule type" value="Genomic_DNA"/>
</dbReference>
<dbReference type="eggNOG" id="COG0491">
    <property type="taxonomic scope" value="Bacteria"/>
</dbReference>
<dbReference type="AlphaFoldDB" id="R0D5W5"/>
<accession>R0D5W5</accession>
<dbReference type="Gene3D" id="3.60.15.10">
    <property type="entry name" value="Ribonuclease Z/Hydroxyacylglutathione hydrolase-like"/>
    <property type="match status" value="1"/>
</dbReference>
<comment type="caution">
    <text evidence="1">The sequence shown here is derived from an EMBL/GenBank/DDBJ whole genome shotgun (WGS) entry which is preliminary data.</text>
</comment>